<organism evidence="6 7">
    <name type="scientific">Streptomyces akebiae</name>
    <dbReference type="NCBI Taxonomy" id="2865673"/>
    <lineage>
        <taxon>Bacteria</taxon>
        <taxon>Bacillati</taxon>
        <taxon>Actinomycetota</taxon>
        <taxon>Actinomycetes</taxon>
        <taxon>Kitasatosporales</taxon>
        <taxon>Streptomycetaceae</taxon>
        <taxon>Streptomyces</taxon>
    </lineage>
</organism>
<dbReference type="Gene3D" id="3.40.50.20">
    <property type="match status" value="1"/>
</dbReference>
<evidence type="ECO:0000256" key="4">
    <source>
        <dbReference type="PROSITE-ProRule" id="PRU00409"/>
    </source>
</evidence>
<dbReference type="Proteomes" id="UP000827138">
    <property type="component" value="Chromosome"/>
</dbReference>
<dbReference type="SUPFAM" id="SSF56059">
    <property type="entry name" value="Glutathione synthetase ATP-binding domain-like"/>
    <property type="match status" value="1"/>
</dbReference>
<evidence type="ECO:0000256" key="3">
    <source>
        <dbReference type="ARBA" id="ARBA00022840"/>
    </source>
</evidence>
<evidence type="ECO:0000259" key="5">
    <source>
        <dbReference type="PROSITE" id="PS50975"/>
    </source>
</evidence>
<dbReference type="SMART" id="SM01209">
    <property type="entry name" value="GARS_A"/>
    <property type="match status" value="1"/>
</dbReference>
<evidence type="ECO:0000256" key="2">
    <source>
        <dbReference type="ARBA" id="ARBA00022741"/>
    </source>
</evidence>
<keyword evidence="3 4" id="KW-0067">ATP-binding</keyword>
<name>A0ABX8XVM7_9ACTN</name>
<keyword evidence="2 4" id="KW-0547">Nucleotide-binding</keyword>
<dbReference type="Pfam" id="PF13535">
    <property type="entry name" value="ATP-grasp_4"/>
    <property type="match status" value="1"/>
</dbReference>
<feature type="domain" description="ATP-grasp" evidence="5">
    <location>
        <begin position="132"/>
        <end position="330"/>
    </location>
</feature>
<dbReference type="RefSeq" id="WP_220648347.1">
    <property type="nucleotide sequence ID" value="NZ_CP080647.1"/>
</dbReference>
<dbReference type="InterPro" id="IPR011761">
    <property type="entry name" value="ATP-grasp"/>
</dbReference>
<dbReference type="PANTHER" id="PTHR43585">
    <property type="entry name" value="FUMIPYRROLE BIOSYNTHESIS PROTEIN C"/>
    <property type="match status" value="1"/>
</dbReference>
<accession>A0ABX8XVM7</accession>
<dbReference type="Gene3D" id="3.30.470.20">
    <property type="entry name" value="ATP-grasp fold, B domain"/>
    <property type="match status" value="1"/>
</dbReference>
<dbReference type="InterPro" id="IPR041472">
    <property type="entry name" value="BL00235/CARNS1_N"/>
</dbReference>
<dbReference type="InterPro" id="IPR040570">
    <property type="entry name" value="LAL_C2"/>
</dbReference>
<protein>
    <submittedName>
        <fullName evidence="6">ATP-grasp domain-containing protein</fullName>
    </submittedName>
</protein>
<keyword evidence="7" id="KW-1185">Reference proteome</keyword>
<dbReference type="Pfam" id="PF18603">
    <property type="entry name" value="LAL_C2"/>
    <property type="match status" value="1"/>
</dbReference>
<evidence type="ECO:0000256" key="1">
    <source>
        <dbReference type="ARBA" id="ARBA00022598"/>
    </source>
</evidence>
<dbReference type="PROSITE" id="PS50975">
    <property type="entry name" value="ATP_GRASP"/>
    <property type="match status" value="1"/>
</dbReference>
<keyword evidence="1" id="KW-0436">Ligase</keyword>
<dbReference type="InterPro" id="IPR052032">
    <property type="entry name" value="ATP-dep_AA_Ligase"/>
</dbReference>
<reference evidence="6 7" key="1">
    <citation type="submission" date="2021-08" db="EMBL/GenBank/DDBJ databases">
        <authorList>
            <person name="Ping M."/>
        </authorList>
    </citation>
    <scope>NUCLEOTIDE SEQUENCE [LARGE SCALE GENOMIC DNA]</scope>
    <source>
        <strain evidence="6 7">MG28</strain>
    </source>
</reference>
<gene>
    <name evidence="6" type="ORF">K1J60_26320</name>
</gene>
<dbReference type="EMBL" id="CP080647">
    <property type="protein sequence ID" value="QYX79563.1"/>
    <property type="molecule type" value="Genomic_DNA"/>
</dbReference>
<sequence>MTAPATRPGADGPARALAFVESNLTGTGMQALCLARSLGLRTLFVTSDLDRYSVDPDTARTIRAYADEILHCDTQSPSAVEKTLRTCATPVAGVMTVMEYYVPTAAATAHRMGLPGLAPSAADAARDKRKTRVRCAERGVPVPVFRFVQDAAGVDAALAETGLPCVVKPVDESASIGVALCRTREEAVERVADIAGRPTNSKGQPRVPGALLEECLFGHEVSVETFTFEGRTTVLGVTDKLLGPTPHFVELGHTFPSSLNEDAARAAELAVAALDAIGFDFGPAHVEAKLTRRGPVLIEVNARTGGDFIPDLVEHATGVPLLRESVIAHSGGRPDLTPTRAKGAAIRFVAGRSGTVGSVPDPEVMTHFPSVVAFRAKAVPGQRTTWPSHSHERLGHVMTCAATAEQAAADANAALAHLAPSYQD</sequence>
<evidence type="ECO:0000313" key="6">
    <source>
        <dbReference type="EMBL" id="QYX79563.1"/>
    </source>
</evidence>
<dbReference type="Pfam" id="PF18130">
    <property type="entry name" value="ATPgrasp_N"/>
    <property type="match status" value="1"/>
</dbReference>
<evidence type="ECO:0000313" key="7">
    <source>
        <dbReference type="Proteomes" id="UP000827138"/>
    </source>
</evidence>
<proteinExistence type="predicted"/>
<dbReference type="PANTHER" id="PTHR43585:SF2">
    <property type="entry name" value="ATP-GRASP ENZYME FSQD"/>
    <property type="match status" value="1"/>
</dbReference>